<dbReference type="GO" id="GO:0016787">
    <property type="term" value="F:hydrolase activity"/>
    <property type="evidence" value="ECO:0007669"/>
    <property type="project" value="InterPro"/>
</dbReference>
<name>A0AAN5CVV2_9BILA</name>
<evidence type="ECO:0000259" key="1">
    <source>
        <dbReference type="Pfam" id="PF07486"/>
    </source>
</evidence>
<proteinExistence type="predicted"/>
<dbReference type="EMBL" id="BTRK01000005">
    <property type="protein sequence ID" value="GMR51527.1"/>
    <property type="molecule type" value="Genomic_DNA"/>
</dbReference>
<feature type="domain" description="Cell wall hydrolase SleB" evidence="1">
    <location>
        <begin position="14"/>
        <end position="114"/>
    </location>
</feature>
<dbReference type="Proteomes" id="UP001328107">
    <property type="component" value="Unassembled WGS sequence"/>
</dbReference>
<dbReference type="Pfam" id="PF07486">
    <property type="entry name" value="Hydrolase_2"/>
    <property type="match status" value="1"/>
</dbReference>
<sequence>ILQKTIFFYSTGLSRKGEQAIAFTLLNRWKANREEFGGRNIADICLQLWENARPEEVELPENVQKGMNKWLPLVWNGNIYDITKGALYFKFPDENDYWTKGMDKTASIKNIEFYKD</sequence>
<evidence type="ECO:0000313" key="3">
    <source>
        <dbReference type="Proteomes" id="UP001328107"/>
    </source>
</evidence>
<accession>A0AAN5CVV2</accession>
<comment type="caution">
    <text evidence="2">The sequence shown here is derived from an EMBL/GenBank/DDBJ whole genome shotgun (WGS) entry which is preliminary data.</text>
</comment>
<organism evidence="2 3">
    <name type="scientific">Pristionchus mayeri</name>
    <dbReference type="NCBI Taxonomy" id="1317129"/>
    <lineage>
        <taxon>Eukaryota</taxon>
        <taxon>Metazoa</taxon>
        <taxon>Ecdysozoa</taxon>
        <taxon>Nematoda</taxon>
        <taxon>Chromadorea</taxon>
        <taxon>Rhabditida</taxon>
        <taxon>Rhabditina</taxon>
        <taxon>Diplogasteromorpha</taxon>
        <taxon>Diplogasteroidea</taxon>
        <taxon>Neodiplogasteridae</taxon>
        <taxon>Pristionchus</taxon>
    </lineage>
</organism>
<reference evidence="3" key="1">
    <citation type="submission" date="2022-10" db="EMBL/GenBank/DDBJ databases">
        <title>Genome assembly of Pristionchus species.</title>
        <authorList>
            <person name="Yoshida K."/>
            <person name="Sommer R.J."/>
        </authorList>
    </citation>
    <scope>NUCLEOTIDE SEQUENCE [LARGE SCALE GENOMIC DNA]</scope>
    <source>
        <strain evidence="3">RS5460</strain>
    </source>
</reference>
<dbReference type="AlphaFoldDB" id="A0AAN5CVV2"/>
<evidence type="ECO:0000313" key="2">
    <source>
        <dbReference type="EMBL" id="GMR51527.1"/>
    </source>
</evidence>
<gene>
    <name evidence="2" type="ORF">PMAYCL1PPCAC_21722</name>
</gene>
<protein>
    <recommendedName>
        <fullName evidence="1">Cell wall hydrolase SleB domain-containing protein</fullName>
    </recommendedName>
</protein>
<dbReference type="InterPro" id="IPR011105">
    <property type="entry name" value="Cell_wall_hydrolase_SleB"/>
</dbReference>
<feature type="non-terminal residue" evidence="2">
    <location>
        <position position="1"/>
    </location>
</feature>
<keyword evidence="3" id="KW-1185">Reference proteome</keyword>